<keyword evidence="3" id="KW-0418">Kinase</keyword>
<keyword evidence="2" id="KW-0547">Nucleotide-binding</keyword>
<evidence type="ECO:0000256" key="1">
    <source>
        <dbReference type="ARBA" id="ARBA00022679"/>
    </source>
</evidence>
<dbReference type="Gene3D" id="1.10.510.10">
    <property type="entry name" value="Transferase(Phosphotransferase) domain 1"/>
    <property type="match status" value="1"/>
</dbReference>
<keyword evidence="4" id="KW-0067">ATP-binding</keyword>
<gene>
    <name evidence="6" type="ORF">RclHR1_05240002</name>
</gene>
<dbReference type="PRINTS" id="PR00109">
    <property type="entry name" value="TYRKINASE"/>
</dbReference>
<keyword evidence="7" id="KW-1185">Reference proteome</keyword>
<sequence length="379" mass="43488">MFRDMGQPPLYGNCPDCKRQRTTVAWCKTCDVATLKENFCNWTSGYHMIDELIRYTQLNANESMDYLEWINFDQFDLIKNTKIQGAHSSIYSAIWMEGPRWNLDEVVELYRYHKCLQSGALADCFGITKDLTSHYILVMRYYENGNLYSYIDESMGNICWRDIIDILWSISIGLKFIHEHDLVHKNLHGGNILIENEMGSIDAKIADTGLYGPVDEQISSQQIYGVVPFIAPEIFNGNKLTKASDIYSFGMIMWMLSSGVRPYHDRSHDKQLIQEICSGLRPNVVSGTPPVFTKLMLQCLDANPSNRPTASKICEYLEDWVAAICDDPNSSDLLDQFDAAEEIKFTDLKRLDSNILPCHEKAIYFSRPLEPIINNMESF</sequence>
<feature type="domain" description="Protein kinase" evidence="5">
    <location>
        <begin position="64"/>
        <end position="321"/>
    </location>
</feature>
<evidence type="ECO:0000256" key="2">
    <source>
        <dbReference type="ARBA" id="ARBA00022741"/>
    </source>
</evidence>
<dbReference type="Pfam" id="PF07714">
    <property type="entry name" value="PK_Tyr_Ser-Thr"/>
    <property type="match status" value="1"/>
</dbReference>
<evidence type="ECO:0000313" key="7">
    <source>
        <dbReference type="Proteomes" id="UP000247702"/>
    </source>
</evidence>
<dbReference type="SUPFAM" id="SSF56112">
    <property type="entry name" value="Protein kinase-like (PK-like)"/>
    <property type="match status" value="1"/>
</dbReference>
<evidence type="ECO:0000256" key="4">
    <source>
        <dbReference type="ARBA" id="ARBA00022840"/>
    </source>
</evidence>
<keyword evidence="1" id="KW-0808">Transferase</keyword>
<dbReference type="EMBL" id="BEXD01003898">
    <property type="protein sequence ID" value="GBC03653.1"/>
    <property type="molecule type" value="Genomic_DNA"/>
</dbReference>
<dbReference type="InterPro" id="IPR000719">
    <property type="entry name" value="Prot_kinase_dom"/>
</dbReference>
<dbReference type="Proteomes" id="UP000247702">
    <property type="component" value="Unassembled WGS sequence"/>
</dbReference>
<dbReference type="GO" id="GO:0004674">
    <property type="term" value="F:protein serine/threonine kinase activity"/>
    <property type="evidence" value="ECO:0007669"/>
    <property type="project" value="TreeGrafter"/>
</dbReference>
<dbReference type="PANTHER" id="PTHR44329:SF288">
    <property type="entry name" value="MITOGEN-ACTIVATED PROTEIN KINASE KINASE KINASE 20"/>
    <property type="match status" value="1"/>
</dbReference>
<evidence type="ECO:0000313" key="6">
    <source>
        <dbReference type="EMBL" id="GBC03653.1"/>
    </source>
</evidence>
<dbReference type="GO" id="GO:0005524">
    <property type="term" value="F:ATP binding"/>
    <property type="evidence" value="ECO:0007669"/>
    <property type="project" value="UniProtKB-KW"/>
</dbReference>
<dbReference type="InterPro" id="IPR051681">
    <property type="entry name" value="Ser/Thr_Kinases-Pseudokinases"/>
</dbReference>
<accession>A0A2Z6RS22</accession>
<reference evidence="6 7" key="1">
    <citation type="submission" date="2017-11" db="EMBL/GenBank/DDBJ databases">
        <title>The genome of Rhizophagus clarus HR1 reveals common genetic basis of auxotrophy among arbuscular mycorrhizal fungi.</title>
        <authorList>
            <person name="Kobayashi Y."/>
        </authorList>
    </citation>
    <scope>NUCLEOTIDE SEQUENCE [LARGE SCALE GENOMIC DNA]</scope>
    <source>
        <strain evidence="6 7">HR1</strain>
    </source>
</reference>
<comment type="caution">
    <text evidence="6">The sequence shown here is derived from an EMBL/GenBank/DDBJ whole genome shotgun (WGS) entry which is preliminary data.</text>
</comment>
<evidence type="ECO:0000256" key="3">
    <source>
        <dbReference type="ARBA" id="ARBA00022777"/>
    </source>
</evidence>
<dbReference type="InterPro" id="IPR001245">
    <property type="entry name" value="Ser-Thr/Tyr_kinase_cat_dom"/>
</dbReference>
<proteinExistence type="predicted"/>
<evidence type="ECO:0000259" key="5">
    <source>
        <dbReference type="PROSITE" id="PS50011"/>
    </source>
</evidence>
<organism evidence="6 7">
    <name type="scientific">Rhizophagus clarus</name>
    <dbReference type="NCBI Taxonomy" id="94130"/>
    <lineage>
        <taxon>Eukaryota</taxon>
        <taxon>Fungi</taxon>
        <taxon>Fungi incertae sedis</taxon>
        <taxon>Mucoromycota</taxon>
        <taxon>Glomeromycotina</taxon>
        <taxon>Glomeromycetes</taxon>
        <taxon>Glomerales</taxon>
        <taxon>Glomeraceae</taxon>
        <taxon>Rhizophagus</taxon>
    </lineage>
</organism>
<dbReference type="AlphaFoldDB" id="A0A2Z6RS22"/>
<dbReference type="PANTHER" id="PTHR44329">
    <property type="entry name" value="SERINE/THREONINE-PROTEIN KINASE TNNI3K-RELATED"/>
    <property type="match status" value="1"/>
</dbReference>
<dbReference type="PROSITE" id="PS50011">
    <property type="entry name" value="PROTEIN_KINASE_DOM"/>
    <property type="match status" value="1"/>
</dbReference>
<dbReference type="STRING" id="94130.A0A2Z6RS22"/>
<protein>
    <recommendedName>
        <fullName evidence="5">Protein kinase domain-containing protein</fullName>
    </recommendedName>
</protein>
<name>A0A2Z6RS22_9GLOM</name>
<dbReference type="InterPro" id="IPR011009">
    <property type="entry name" value="Kinase-like_dom_sf"/>
</dbReference>